<feature type="region of interest" description="Disordered" evidence="1">
    <location>
        <begin position="29"/>
        <end position="54"/>
    </location>
</feature>
<dbReference type="EMBL" id="BGZK01000432">
    <property type="protein sequence ID" value="GBP43208.1"/>
    <property type="molecule type" value="Genomic_DNA"/>
</dbReference>
<proteinExistence type="predicted"/>
<name>A0A4C1VVL5_EUMVA</name>
<evidence type="ECO:0000256" key="1">
    <source>
        <dbReference type="SAM" id="MobiDB-lite"/>
    </source>
</evidence>
<organism evidence="2 3">
    <name type="scientific">Eumeta variegata</name>
    <name type="common">Bagworm moth</name>
    <name type="synonym">Eumeta japonica</name>
    <dbReference type="NCBI Taxonomy" id="151549"/>
    <lineage>
        <taxon>Eukaryota</taxon>
        <taxon>Metazoa</taxon>
        <taxon>Ecdysozoa</taxon>
        <taxon>Arthropoda</taxon>
        <taxon>Hexapoda</taxon>
        <taxon>Insecta</taxon>
        <taxon>Pterygota</taxon>
        <taxon>Neoptera</taxon>
        <taxon>Endopterygota</taxon>
        <taxon>Lepidoptera</taxon>
        <taxon>Glossata</taxon>
        <taxon>Ditrysia</taxon>
        <taxon>Tineoidea</taxon>
        <taxon>Psychidae</taxon>
        <taxon>Oiketicinae</taxon>
        <taxon>Eumeta</taxon>
    </lineage>
</organism>
<gene>
    <name evidence="2" type="ORF">EVAR_39264_1</name>
</gene>
<keyword evidence="3" id="KW-1185">Reference proteome</keyword>
<dbReference type="Proteomes" id="UP000299102">
    <property type="component" value="Unassembled WGS sequence"/>
</dbReference>
<protein>
    <submittedName>
        <fullName evidence="2">Uncharacterized protein</fullName>
    </submittedName>
</protein>
<evidence type="ECO:0000313" key="3">
    <source>
        <dbReference type="Proteomes" id="UP000299102"/>
    </source>
</evidence>
<reference evidence="2 3" key="1">
    <citation type="journal article" date="2019" name="Commun. Biol.">
        <title>The bagworm genome reveals a unique fibroin gene that provides high tensile strength.</title>
        <authorList>
            <person name="Kono N."/>
            <person name="Nakamura H."/>
            <person name="Ohtoshi R."/>
            <person name="Tomita M."/>
            <person name="Numata K."/>
            <person name="Arakawa K."/>
        </authorList>
    </citation>
    <scope>NUCLEOTIDE SEQUENCE [LARGE SCALE GENOMIC DNA]</scope>
</reference>
<evidence type="ECO:0000313" key="2">
    <source>
        <dbReference type="EMBL" id="GBP43208.1"/>
    </source>
</evidence>
<feature type="compositionally biased region" description="Basic and acidic residues" evidence="1">
    <location>
        <begin position="39"/>
        <end position="48"/>
    </location>
</feature>
<comment type="caution">
    <text evidence="2">The sequence shown here is derived from an EMBL/GenBank/DDBJ whole genome shotgun (WGS) entry which is preliminary data.</text>
</comment>
<dbReference type="AlphaFoldDB" id="A0A4C1VVL5"/>
<accession>A0A4C1VVL5</accession>
<sequence length="70" mass="7691">MQRYWDRCQWKQRSYACVRRLASTSNKNVGIVNSSADGDNARAPEGAEHGAGPYDSIYDYPAPALALGTL</sequence>